<evidence type="ECO:0000256" key="6">
    <source>
        <dbReference type="ARBA" id="ARBA00022991"/>
    </source>
</evidence>
<feature type="binding site" evidence="8">
    <location>
        <position position="271"/>
    </location>
    <ligand>
        <name>FAD</name>
        <dbReference type="ChEBI" id="CHEBI:57692"/>
    </ligand>
</feature>
<dbReference type="OrthoDB" id="9772484at2"/>
<name>A0A5C8NYM8_9BURK</name>
<feature type="binding site" evidence="8">
    <location>
        <begin position="424"/>
        <end position="426"/>
    </location>
    <ligand>
        <name>FAD</name>
        <dbReference type="ChEBI" id="CHEBI:57692"/>
    </ligand>
</feature>
<feature type="region of interest" description="Disordered" evidence="11">
    <location>
        <begin position="53"/>
        <end position="76"/>
    </location>
</feature>
<feature type="site" description="Electron transfer via tryptophanyl radical" evidence="9">
    <location>
        <position position="411"/>
    </location>
</feature>
<feature type="site" description="Electron transfer via tryptophanyl radical" evidence="9">
    <location>
        <position position="434"/>
    </location>
</feature>
<dbReference type="GO" id="GO:0071949">
    <property type="term" value="F:FAD binding"/>
    <property type="evidence" value="ECO:0007669"/>
    <property type="project" value="TreeGrafter"/>
</dbReference>
<feature type="site" description="Electron transfer via tryptophanyl radical" evidence="9">
    <location>
        <position position="355"/>
    </location>
</feature>
<comment type="cofactor">
    <cofactor evidence="8">
        <name>FAD</name>
        <dbReference type="ChEBI" id="CHEBI:57692"/>
    </cofactor>
    <text evidence="8">Binds 1 FAD per subunit.</text>
</comment>
<evidence type="ECO:0000256" key="3">
    <source>
        <dbReference type="ARBA" id="ARBA00014046"/>
    </source>
</evidence>
<feature type="binding site" evidence="8">
    <location>
        <begin position="324"/>
        <end position="331"/>
    </location>
    <ligand>
        <name>FAD</name>
        <dbReference type="ChEBI" id="CHEBI:57692"/>
    </ligand>
</feature>
<dbReference type="Gene3D" id="3.40.50.620">
    <property type="entry name" value="HUPs"/>
    <property type="match status" value="1"/>
</dbReference>
<dbReference type="GO" id="GO:0000719">
    <property type="term" value="P:photoreactive repair"/>
    <property type="evidence" value="ECO:0007669"/>
    <property type="project" value="UniProtKB-ARBA"/>
</dbReference>
<dbReference type="PRINTS" id="PR00147">
    <property type="entry name" value="DNAPHOTLYASE"/>
</dbReference>
<evidence type="ECO:0000256" key="7">
    <source>
        <dbReference type="ARBA" id="ARBA00033999"/>
    </source>
</evidence>
<dbReference type="GO" id="GO:0003904">
    <property type="term" value="F:deoxyribodipyrimidine photo-lyase activity"/>
    <property type="evidence" value="ECO:0007669"/>
    <property type="project" value="UniProtKB-EC"/>
</dbReference>
<dbReference type="Pfam" id="PF00875">
    <property type="entry name" value="DNA_photolyase"/>
    <property type="match status" value="1"/>
</dbReference>
<evidence type="ECO:0000256" key="9">
    <source>
        <dbReference type="PIRSR" id="PIRSR602081-2"/>
    </source>
</evidence>
<comment type="similarity">
    <text evidence="10">Belongs to the DNA photolyase family.</text>
</comment>
<evidence type="ECO:0000313" key="13">
    <source>
        <dbReference type="EMBL" id="TXL66369.1"/>
    </source>
</evidence>
<dbReference type="GO" id="GO:0009416">
    <property type="term" value="P:response to light stimulus"/>
    <property type="evidence" value="ECO:0007669"/>
    <property type="project" value="TreeGrafter"/>
</dbReference>
<dbReference type="InterPro" id="IPR036155">
    <property type="entry name" value="Crypto/Photolyase_N_sf"/>
</dbReference>
<dbReference type="Gene3D" id="1.10.579.10">
    <property type="entry name" value="DNA Cyclobutane Dipyrimidine Photolyase, subunit A, domain 3"/>
    <property type="match status" value="1"/>
</dbReference>
<keyword evidence="14" id="KW-1185">Reference proteome</keyword>
<accession>A0A5C8NYM8</accession>
<dbReference type="RefSeq" id="WP_147704280.1">
    <property type="nucleotide sequence ID" value="NZ_VDUY01000003.1"/>
</dbReference>
<dbReference type="FunFam" id="1.10.579.10:FF:000003">
    <property type="entry name" value="Deoxyribodipyrimidine photo-lyase"/>
    <property type="match status" value="1"/>
</dbReference>
<dbReference type="InterPro" id="IPR006050">
    <property type="entry name" value="DNA_photolyase_N"/>
</dbReference>
<dbReference type="SUPFAM" id="SSF52425">
    <property type="entry name" value="Cryptochrome/photolyase, N-terminal domain"/>
    <property type="match status" value="1"/>
</dbReference>
<dbReference type="AlphaFoldDB" id="A0A5C8NYM8"/>
<gene>
    <name evidence="13" type="ORF">FHP08_09920</name>
</gene>
<feature type="binding site" evidence="8">
    <location>
        <position position="321"/>
    </location>
    <ligand>
        <name>FAD</name>
        <dbReference type="ChEBI" id="CHEBI:57692"/>
    </ligand>
</feature>
<evidence type="ECO:0000256" key="11">
    <source>
        <dbReference type="SAM" id="MobiDB-lite"/>
    </source>
</evidence>
<dbReference type="InterPro" id="IPR014729">
    <property type="entry name" value="Rossmann-like_a/b/a_fold"/>
</dbReference>
<dbReference type="Pfam" id="PF03441">
    <property type="entry name" value="FAD_binding_7"/>
    <property type="match status" value="1"/>
</dbReference>
<dbReference type="InterPro" id="IPR018394">
    <property type="entry name" value="DNA_photolyase_1_CS_C"/>
</dbReference>
<evidence type="ECO:0000256" key="5">
    <source>
        <dbReference type="ARBA" id="ARBA00022827"/>
    </source>
</evidence>
<evidence type="ECO:0000256" key="1">
    <source>
        <dbReference type="ARBA" id="ARBA00001932"/>
    </source>
</evidence>
<evidence type="ECO:0000313" key="14">
    <source>
        <dbReference type="Proteomes" id="UP000321548"/>
    </source>
</evidence>
<dbReference type="EC" id="4.1.99.3" evidence="2"/>
<dbReference type="InterPro" id="IPR002081">
    <property type="entry name" value="Cryptochrome/DNA_photolyase_1"/>
</dbReference>
<keyword evidence="5 8" id="KW-0274">FAD</keyword>
<dbReference type="Gene3D" id="1.25.40.80">
    <property type="match status" value="1"/>
</dbReference>
<feature type="domain" description="Photolyase/cryptochrome alpha/beta" evidence="12">
    <location>
        <begin position="9"/>
        <end position="166"/>
    </location>
</feature>
<dbReference type="PANTHER" id="PTHR11455">
    <property type="entry name" value="CRYPTOCHROME"/>
    <property type="match status" value="1"/>
</dbReference>
<dbReference type="InterPro" id="IPR005101">
    <property type="entry name" value="Cryptochr/Photolyase_FAD-bd"/>
</dbReference>
<comment type="caution">
    <text evidence="13">The sequence shown here is derived from an EMBL/GenBank/DDBJ whole genome shotgun (WGS) entry which is preliminary data.</text>
</comment>
<dbReference type="InterPro" id="IPR036134">
    <property type="entry name" value="Crypto/Photolyase_FAD-like_sf"/>
</dbReference>
<comment type="cofactor">
    <cofactor evidence="1">
        <name>(6R)-5,10-methylene-5,6,7,8-tetrahydrofolate</name>
        <dbReference type="ChEBI" id="CHEBI:15636"/>
    </cofactor>
</comment>
<reference evidence="13 14" key="1">
    <citation type="submission" date="2019-06" db="EMBL/GenBank/DDBJ databases">
        <title>Quisquiliibacterium sp. nov., isolated from a maize field.</title>
        <authorList>
            <person name="Lin S.-Y."/>
            <person name="Tsai C.-F."/>
            <person name="Young C.-C."/>
        </authorList>
    </citation>
    <scope>NUCLEOTIDE SEQUENCE [LARGE SCALE GENOMIC DNA]</scope>
    <source>
        <strain evidence="13 14">CC-CFT501</strain>
    </source>
</reference>
<proteinExistence type="inferred from homology"/>
<protein>
    <recommendedName>
        <fullName evidence="3">Deoxyribodipyrimidine photo-lyase</fullName>
        <ecNumber evidence="2">4.1.99.3</ecNumber>
    </recommendedName>
</protein>
<evidence type="ECO:0000259" key="12">
    <source>
        <dbReference type="PROSITE" id="PS51645"/>
    </source>
</evidence>
<organism evidence="13 14">
    <name type="scientific">Zeimonas arvi</name>
    <dbReference type="NCBI Taxonomy" id="2498847"/>
    <lineage>
        <taxon>Bacteria</taxon>
        <taxon>Pseudomonadati</taxon>
        <taxon>Pseudomonadota</taxon>
        <taxon>Betaproteobacteria</taxon>
        <taxon>Burkholderiales</taxon>
        <taxon>Burkholderiaceae</taxon>
        <taxon>Zeimonas</taxon>
    </lineage>
</organism>
<dbReference type="EMBL" id="VDUY01000003">
    <property type="protein sequence ID" value="TXL66369.1"/>
    <property type="molecule type" value="Genomic_DNA"/>
</dbReference>
<keyword evidence="13" id="KW-0456">Lyase</keyword>
<dbReference type="GO" id="GO:0003677">
    <property type="term" value="F:DNA binding"/>
    <property type="evidence" value="ECO:0007669"/>
    <property type="project" value="TreeGrafter"/>
</dbReference>
<comment type="catalytic activity">
    <reaction evidence="7">
        <text>cyclobutadipyrimidine (in DNA) = 2 pyrimidine residues (in DNA).</text>
        <dbReference type="EC" id="4.1.99.3"/>
    </reaction>
</comment>
<keyword evidence="4 8" id="KW-0285">Flavoprotein</keyword>
<dbReference type="PROSITE" id="PS00691">
    <property type="entry name" value="DNA_PHOTOLYASES_1_2"/>
    <property type="match status" value="1"/>
</dbReference>
<evidence type="ECO:0000256" key="10">
    <source>
        <dbReference type="RuleBase" id="RU004182"/>
    </source>
</evidence>
<evidence type="ECO:0000256" key="2">
    <source>
        <dbReference type="ARBA" id="ARBA00013149"/>
    </source>
</evidence>
<dbReference type="Proteomes" id="UP000321548">
    <property type="component" value="Unassembled WGS sequence"/>
</dbReference>
<dbReference type="PROSITE" id="PS51645">
    <property type="entry name" value="PHR_CRY_ALPHA_BETA"/>
    <property type="match status" value="1"/>
</dbReference>
<sequence length="528" mass="58404">MDIPPRDAPAALVWLRRDLRLADHAALSAALDDFPKVHLAFVFDRDILDPLPGQEEAGPLAETPAAAQASGDPGRVAGAMRRDRRVEFIWRSLAELDARLRELGGGLHVLHGRPAEAIPALAARLGVAAVYANHDYEPAAVARDEAVRAALARDGRELRTFKDQAVFERGEVLTGQGKPFSVFTPYRNAWMKRLVDADLAERPVRLGGRLAPPGSAGTGEGGRTASPPALGLLPLESLGFSVTNLSELGIEPGESGARRALADFADRIGRYRDTRDYPAVRGPSYLSVHLRFGTLSIRAAARLALQTMRGDPAAAEGASTWLNELIWRDFYFHILHHHPQVVDHAFRPEYDAIRWVDGAEGDALFEAWREGRTGYPIVDAAIMQIRRSGYMHNRLRMIVASFLVKDLGIDWRRGERWFAEQLNDYDLAANNGGWQWAASTGCDAQPWFRIFNPVTQSQKFDPQGKFIRRYLPQLAGLSEEAIHAPWMASPAELERAGLRLGVDYPMPIVDHAVARETTLKRFAAARST</sequence>
<evidence type="ECO:0000256" key="4">
    <source>
        <dbReference type="ARBA" id="ARBA00022630"/>
    </source>
</evidence>
<dbReference type="PANTHER" id="PTHR11455:SF9">
    <property type="entry name" value="CRYPTOCHROME CIRCADIAN CLOCK 5 ISOFORM X1"/>
    <property type="match status" value="1"/>
</dbReference>
<keyword evidence="6 10" id="KW-0157">Chromophore</keyword>
<dbReference type="SUPFAM" id="SSF48173">
    <property type="entry name" value="Cryptochrome/photolyase FAD-binding domain"/>
    <property type="match status" value="1"/>
</dbReference>
<evidence type="ECO:0000256" key="8">
    <source>
        <dbReference type="PIRSR" id="PIRSR602081-1"/>
    </source>
</evidence>